<dbReference type="AlphaFoldDB" id="A0A3D9T4F8"/>
<proteinExistence type="predicted"/>
<accession>A0A3D9T4F8</accession>
<gene>
    <name evidence="1" type="ORF">DFJ69_4194</name>
</gene>
<keyword evidence="2" id="KW-1185">Reference proteome</keyword>
<evidence type="ECO:0000313" key="2">
    <source>
        <dbReference type="Proteomes" id="UP000256661"/>
    </source>
</evidence>
<dbReference type="OrthoDB" id="3472681at2"/>
<name>A0A3D9T4F8_9ACTN</name>
<dbReference type="EMBL" id="QTTT01000001">
    <property type="protein sequence ID" value="REE98701.1"/>
    <property type="molecule type" value="Genomic_DNA"/>
</dbReference>
<comment type="caution">
    <text evidence="1">The sequence shown here is derived from an EMBL/GenBank/DDBJ whole genome shotgun (WGS) entry which is preliminary data.</text>
</comment>
<protein>
    <submittedName>
        <fullName evidence="1">Uncharacterized protein</fullName>
    </submittedName>
</protein>
<evidence type="ECO:0000313" key="1">
    <source>
        <dbReference type="EMBL" id="REE98701.1"/>
    </source>
</evidence>
<dbReference type="Proteomes" id="UP000256661">
    <property type="component" value="Unassembled WGS sequence"/>
</dbReference>
<dbReference type="RefSeq" id="WP_116024124.1">
    <property type="nucleotide sequence ID" value="NZ_QTTT01000001.1"/>
</dbReference>
<organism evidence="1 2">
    <name type="scientific">Thermomonospora umbrina</name>
    <dbReference type="NCBI Taxonomy" id="111806"/>
    <lineage>
        <taxon>Bacteria</taxon>
        <taxon>Bacillati</taxon>
        <taxon>Actinomycetota</taxon>
        <taxon>Actinomycetes</taxon>
        <taxon>Streptosporangiales</taxon>
        <taxon>Thermomonosporaceae</taxon>
        <taxon>Thermomonospora</taxon>
    </lineage>
</organism>
<reference evidence="1 2" key="1">
    <citation type="submission" date="2018-08" db="EMBL/GenBank/DDBJ databases">
        <title>Sequencing the genomes of 1000 actinobacteria strains.</title>
        <authorList>
            <person name="Klenk H.-P."/>
        </authorList>
    </citation>
    <scope>NUCLEOTIDE SEQUENCE [LARGE SCALE GENOMIC DNA]</scope>
    <source>
        <strain evidence="1 2">DSM 43927</strain>
    </source>
</reference>
<sequence>MRKSALDPARATVGDVATAMFQVDSRLRQLHGDPVHESREYRHELARAFKTADPEQVVDGFCTLLYLLMKWLGEACETTGKDVAEEVVPYTVRCLTQMTRNIEREAVPTMGGMLVACTLGLSPTLWRRQYGPWTRGELTALEATAVLLAEQVNCWAGDPEAAGRLVLGALDEAHEQNGEEVR</sequence>